<organism evidence="9 10">
    <name type="scientific">Streptomyces scabichelini</name>
    <dbReference type="NCBI Taxonomy" id="2711217"/>
    <lineage>
        <taxon>Bacteria</taxon>
        <taxon>Bacillati</taxon>
        <taxon>Actinomycetota</taxon>
        <taxon>Actinomycetes</taxon>
        <taxon>Kitasatosporales</taxon>
        <taxon>Streptomycetaceae</taxon>
        <taxon>Streptomyces</taxon>
    </lineage>
</organism>
<sequence length="686" mass="72301">MSHLRAPAARADRREGGRHGRPVARTAPSLPETHIRPQLLRLAVLPPVAVALSASAAVLFTVRSTMARPGLTLWVVLGGAAAVALAGIVIAAVAAERAARSVRERVGTLRRTSARDQDDLRGLVEALRRGDGPPASRKRSDPAPDADDFDLLADDLARAHDGAVSAVVQASQLSSYAGSEQKVEVFVNLARRLQSLVHREISILDELENEIEDPDLLKGLFHVDHLATRTRRHAENVAVLGGAVSRRQWSNPVCMTEVLRSAIAEVEQYSRVKLVPPIDGTVRGHAVADVIHLLAELIENATVFSAPQTQVLLRANVVTSGLAVEVEDRGLGMPPAEQTKMNALLADPDQVNVASLLQDGRIGLFVVSQLARRHGIAVRLQTNIYGGVQAVLIVPQGLLGAEQEQPQAGAGRARRVVSEAGAPAEGAPTYSTPAHGVPAHGTFVQGASAPQGVTSAPHGVSVQGTVVHGMPIPVQGVAPGAPGDVSHASWQEATANGHLGARAAMPWQQWDDAPVGTTAANGSRSVPLPVRGAEARPNPAEALPGIRPDDRRIVIENLESMDKAVASPTGRGGAVRGTMGKPQLPRRRAQEHIVPELRDGPVPRQDPDLLIGHDPGLMAAFQRGIGLAEAQQRDAARRDAARSDVTSSDAARSGEQEPVEAHILREPTPAPGHDFTARHDGSTSAG</sequence>
<evidence type="ECO:0000259" key="8">
    <source>
        <dbReference type="Pfam" id="PF02518"/>
    </source>
</evidence>
<evidence type="ECO:0000313" key="10">
    <source>
        <dbReference type="Proteomes" id="UP000472335"/>
    </source>
</evidence>
<evidence type="ECO:0000313" key="9">
    <source>
        <dbReference type="EMBL" id="NGO09939.1"/>
    </source>
</evidence>
<feature type="region of interest" description="Disordered" evidence="6">
    <location>
        <begin position="1"/>
        <end position="30"/>
    </location>
</feature>
<keyword evidence="7" id="KW-1133">Transmembrane helix</keyword>
<feature type="compositionally biased region" description="Basic and acidic residues" evidence="6">
    <location>
        <begin position="675"/>
        <end position="686"/>
    </location>
</feature>
<protein>
    <recommendedName>
        <fullName evidence="2">histidine kinase</fullName>
        <ecNumber evidence="2">2.7.13.3</ecNumber>
    </recommendedName>
</protein>
<dbReference type="Proteomes" id="UP000472335">
    <property type="component" value="Unassembled WGS sequence"/>
</dbReference>
<evidence type="ECO:0000256" key="2">
    <source>
        <dbReference type="ARBA" id="ARBA00012438"/>
    </source>
</evidence>
<proteinExistence type="predicted"/>
<dbReference type="Pfam" id="PF02518">
    <property type="entry name" value="HATPase_c"/>
    <property type="match status" value="1"/>
</dbReference>
<feature type="compositionally biased region" description="Basic and acidic residues" evidence="6">
    <location>
        <begin position="652"/>
        <end position="665"/>
    </location>
</feature>
<keyword evidence="3" id="KW-0597">Phosphoprotein</keyword>
<feature type="transmembrane region" description="Helical" evidence="7">
    <location>
        <begin position="72"/>
        <end position="95"/>
    </location>
</feature>
<dbReference type="InterPro" id="IPR036890">
    <property type="entry name" value="HATPase_C_sf"/>
</dbReference>
<dbReference type="EC" id="2.7.13.3" evidence="2"/>
<dbReference type="EMBL" id="JAAKZY010000062">
    <property type="protein sequence ID" value="NGO09939.1"/>
    <property type="molecule type" value="Genomic_DNA"/>
</dbReference>
<feature type="region of interest" description="Disordered" evidence="6">
    <location>
        <begin position="565"/>
        <end position="588"/>
    </location>
</feature>
<dbReference type="GO" id="GO:0004673">
    <property type="term" value="F:protein histidine kinase activity"/>
    <property type="evidence" value="ECO:0007669"/>
    <property type="project" value="UniProtKB-EC"/>
</dbReference>
<keyword evidence="4" id="KW-0808">Transferase</keyword>
<dbReference type="Gene3D" id="3.30.565.10">
    <property type="entry name" value="Histidine kinase-like ATPase, C-terminal domain"/>
    <property type="match status" value="1"/>
</dbReference>
<keyword evidence="9" id="KW-0547">Nucleotide-binding</keyword>
<reference evidence="9 10" key="1">
    <citation type="submission" date="2020-02" db="EMBL/GenBank/DDBJ databases">
        <title>Whole-genome analyses of novel actinobacteria.</title>
        <authorList>
            <person name="Sahin N."/>
            <person name="Gencbay T."/>
        </authorList>
    </citation>
    <scope>NUCLEOTIDE SEQUENCE [LARGE SCALE GENOMIC DNA]</scope>
    <source>
        <strain evidence="9 10">HC44</strain>
    </source>
</reference>
<keyword evidence="10" id="KW-1185">Reference proteome</keyword>
<comment type="catalytic activity">
    <reaction evidence="1">
        <text>ATP + protein L-histidine = ADP + protein N-phospho-L-histidine.</text>
        <dbReference type="EC" id="2.7.13.3"/>
    </reaction>
</comment>
<dbReference type="GO" id="GO:0000160">
    <property type="term" value="P:phosphorelay signal transduction system"/>
    <property type="evidence" value="ECO:0007669"/>
    <property type="project" value="TreeGrafter"/>
</dbReference>
<comment type="caution">
    <text evidence="9">The sequence shown here is derived from an EMBL/GenBank/DDBJ whole genome shotgun (WGS) entry which is preliminary data.</text>
</comment>
<dbReference type="GO" id="GO:0005524">
    <property type="term" value="F:ATP binding"/>
    <property type="evidence" value="ECO:0007669"/>
    <property type="project" value="UniProtKB-KW"/>
</dbReference>
<feature type="domain" description="Histidine kinase/HSP90-like ATPase" evidence="8">
    <location>
        <begin position="289"/>
        <end position="395"/>
    </location>
</feature>
<evidence type="ECO:0000256" key="7">
    <source>
        <dbReference type="SAM" id="Phobius"/>
    </source>
</evidence>
<dbReference type="SUPFAM" id="SSF55874">
    <property type="entry name" value="ATPase domain of HSP90 chaperone/DNA topoisomerase II/histidine kinase"/>
    <property type="match status" value="1"/>
</dbReference>
<feature type="region of interest" description="Disordered" evidence="6">
    <location>
        <begin position="405"/>
        <end position="428"/>
    </location>
</feature>
<keyword evidence="9" id="KW-0067">ATP-binding</keyword>
<dbReference type="PANTHER" id="PTHR45436:SF5">
    <property type="entry name" value="SENSOR HISTIDINE KINASE TRCS"/>
    <property type="match status" value="1"/>
</dbReference>
<keyword evidence="5" id="KW-0418">Kinase</keyword>
<dbReference type="RefSeq" id="WP_165261412.1">
    <property type="nucleotide sequence ID" value="NZ_JAAKZY010000062.1"/>
</dbReference>
<dbReference type="InterPro" id="IPR003594">
    <property type="entry name" value="HATPase_dom"/>
</dbReference>
<evidence type="ECO:0000256" key="3">
    <source>
        <dbReference type="ARBA" id="ARBA00022553"/>
    </source>
</evidence>
<feature type="region of interest" description="Disordered" evidence="6">
    <location>
        <begin position="521"/>
        <end position="546"/>
    </location>
</feature>
<name>A0A6G4V7A4_9ACTN</name>
<feature type="region of interest" description="Disordered" evidence="6">
    <location>
        <begin position="630"/>
        <end position="686"/>
    </location>
</feature>
<evidence type="ECO:0000256" key="4">
    <source>
        <dbReference type="ARBA" id="ARBA00022679"/>
    </source>
</evidence>
<evidence type="ECO:0000256" key="5">
    <source>
        <dbReference type="ARBA" id="ARBA00022777"/>
    </source>
</evidence>
<dbReference type="GO" id="GO:0005886">
    <property type="term" value="C:plasma membrane"/>
    <property type="evidence" value="ECO:0007669"/>
    <property type="project" value="TreeGrafter"/>
</dbReference>
<feature type="compositionally biased region" description="Basic and acidic residues" evidence="6">
    <location>
        <begin position="631"/>
        <end position="642"/>
    </location>
</feature>
<evidence type="ECO:0000256" key="1">
    <source>
        <dbReference type="ARBA" id="ARBA00000085"/>
    </source>
</evidence>
<evidence type="ECO:0000256" key="6">
    <source>
        <dbReference type="SAM" id="MobiDB-lite"/>
    </source>
</evidence>
<keyword evidence="7" id="KW-0472">Membrane</keyword>
<accession>A0A6G4V7A4</accession>
<dbReference type="AlphaFoldDB" id="A0A6G4V7A4"/>
<gene>
    <name evidence="9" type="ORF">G5C60_20615</name>
</gene>
<keyword evidence="7" id="KW-0812">Transmembrane</keyword>
<feature type="transmembrane region" description="Helical" evidence="7">
    <location>
        <begin position="39"/>
        <end position="60"/>
    </location>
</feature>
<dbReference type="InterPro" id="IPR050428">
    <property type="entry name" value="TCS_sensor_his_kinase"/>
</dbReference>
<dbReference type="PANTHER" id="PTHR45436">
    <property type="entry name" value="SENSOR HISTIDINE KINASE YKOH"/>
    <property type="match status" value="1"/>
</dbReference>